<proteinExistence type="predicted"/>
<gene>
    <name evidence="1" type="ORF">AB0759_37290</name>
    <name evidence="2" type="ORF">AB0759_37295</name>
    <name evidence="3" type="ORF">AB0759_37300</name>
</gene>
<dbReference type="Proteomes" id="UP001628874">
    <property type="component" value="Unassembled WGS sequence"/>
</dbReference>
<name>A0ABW8WYQ8_9CYAN</name>
<organism evidence="2 4">
    <name type="scientific">Scytonema tolypothrichoides VB-61278_2</name>
    <dbReference type="NCBI Taxonomy" id="3232314"/>
    <lineage>
        <taxon>Bacteria</taxon>
        <taxon>Bacillati</taxon>
        <taxon>Cyanobacteriota</taxon>
        <taxon>Cyanophyceae</taxon>
        <taxon>Nostocales</taxon>
        <taxon>Scytonemataceae</taxon>
        <taxon>Scytonema</taxon>
    </lineage>
</organism>
<dbReference type="EMBL" id="JBFQGM010000023">
    <property type="protein sequence ID" value="MFL9466247.1"/>
    <property type="molecule type" value="Genomic_DNA"/>
</dbReference>
<sequence length="41" mass="4786">MSLPVLLRQMHACFFEEDGLFSAIDSLEVRISSYQSEFFLE</sequence>
<reference evidence="2 4" key="1">
    <citation type="submission" date="2024-07" db="EMBL/GenBank/DDBJ databases">
        <authorList>
            <person name="Tripathy S."/>
        </authorList>
    </citation>
    <scope>NUCLEOTIDE SEQUENCE [LARGE SCALE GENOMIC DNA]</scope>
    <source>
        <strain evidence="2 4">VB-61278_2</strain>
    </source>
</reference>
<evidence type="ECO:0000313" key="4">
    <source>
        <dbReference type="Proteomes" id="UP001628874"/>
    </source>
</evidence>
<protein>
    <submittedName>
        <fullName evidence="2">Uncharacterized protein</fullName>
    </submittedName>
</protein>
<keyword evidence="4" id="KW-1185">Reference proteome</keyword>
<dbReference type="RefSeq" id="WP_408019937.1">
    <property type="nucleotide sequence ID" value="NZ_JBFQGM010000023.1"/>
</dbReference>
<evidence type="ECO:0000313" key="1">
    <source>
        <dbReference type="EMBL" id="MFL9466245.1"/>
    </source>
</evidence>
<evidence type="ECO:0000313" key="3">
    <source>
        <dbReference type="EMBL" id="MFL9466247.1"/>
    </source>
</evidence>
<dbReference type="EMBL" id="JBFQGM010000023">
    <property type="protein sequence ID" value="MFL9466245.1"/>
    <property type="molecule type" value="Genomic_DNA"/>
</dbReference>
<dbReference type="EMBL" id="JBFQGM010000023">
    <property type="protein sequence ID" value="MFL9466246.1"/>
    <property type="molecule type" value="Genomic_DNA"/>
</dbReference>
<accession>A0ABW8WYQ8</accession>
<evidence type="ECO:0000313" key="2">
    <source>
        <dbReference type="EMBL" id="MFL9466246.1"/>
    </source>
</evidence>
<comment type="caution">
    <text evidence="2">The sequence shown here is derived from an EMBL/GenBank/DDBJ whole genome shotgun (WGS) entry which is preliminary data.</text>
</comment>